<keyword evidence="4" id="KW-0479">Metal-binding</keyword>
<protein>
    <recommendedName>
        <fullName evidence="8">Hydrogenase expression/formation protein HupD</fullName>
    </recommendedName>
</protein>
<evidence type="ECO:0000256" key="5">
    <source>
        <dbReference type="ARBA" id="ARBA00022750"/>
    </source>
</evidence>
<evidence type="ECO:0000256" key="1">
    <source>
        <dbReference type="ARBA" id="ARBA00006814"/>
    </source>
</evidence>
<evidence type="ECO:0000256" key="2">
    <source>
        <dbReference type="ARBA" id="ARBA00022596"/>
    </source>
</evidence>
<name>A0A5M6IWK9_9PROT</name>
<keyword evidence="3 9" id="KW-0645">Protease</keyword>
<comment type="similarity">
    <text evidence="1">Belongs to the peptidase A31 family.</text>
</comment>
<comment type="function">
    <text evidence="7">Not known. Could be involved in the processing of hydrogenase.</text>
</comment>
<reference evidence="9 10" key="1">
    <citation type="submission" date="2019-09" db="EMBL/GenBank/DDBJ databases">
        <title>Genome sequence of Rhodovastum atsumiense, a diverse member of the Acetobacteraceae family of non-sulfur purple photosynthetic bacteria.</title>
        <authorList>
            <person name="Meyer T."/>
            <person name="Kyndt J."/>
        </authorList>
    </citation>
    <scope>NUCLEOTIDE SEQUENCE [LARGE SCALE GENOMIC DNA]</scope>
    <source>
        <strain evidence="9 10">DSM 21279</strain>
    </source>
</reference>
<organism evidence="9 10">
    <name type="scientific">Rhodovastum atsumiense</name>
    <dbReference type="NCBI Taxonomy" id="504468"/>
    <lineage>
        <taxon>Bacteria</taxon>
        <taxon>Pseudomonadati</taxon>
        <taxon>Pseudomonadota</taxon>
        <taxon>Alphaproteobacteria</taxon>
        <taxon>Acetobacterales</taxon>
        <taxon>Acetobacteraceae</taxon>
        <taxon>Rhodovastum</taxon>
    </lineage>
</organism>
<keyword evidence="6" id="KW-0378">Hydrolase</keyword>
<dbReference type="EMBL" id="VWPK01000010">
    <property type="protein sequence ID" value="KAA5612703.1"/>
    <property type="molecule type" value="Genomic_DNA"/>
</dbReference>
<dbReference type="PANTHER" id="PTHR30302">
    <property type="entry name" value="HYDROGENASE 1 MATURATION PROTEASE"/>
    <property type="match status" value="1"/>
</dbReference>
<comment type="caution">
    <text evidence="9">The sequence shown here is derived from an EMBL/GenBank/DDBJ whole genome shotgun (WGS) entry which is preliminary data.</text>
</comment>
<dbReference type="AlphaFoldDB" id="A0A5M6IWK9"/>
<keyword evidence="5" id="KW-0064">Aspartyl protease</keyword>
<dbReference type="InterPro" id="IPR023430">
    <property type="entry name" value="Pept_HybD-like_dom_sf"/>
</dbReference>
<accession>A0A5M6IWK9</accession>
<dbReference type="Gene3D" id="3.40.50.1450">
    <property type="entry name" value="HybD-like"/>
    <property type="match status" value="1"/>
</dbReference>
<dbReference type="PANTHER" id="PTHR30302:SF1">
    <property type="entry name" value="HYDROGENASE 2 MATURATION PROTEASE"/>
    <property type="match status" value="1"/>
</dbReference>
<dbReference type="GO" id="GO:0008047">
    <property type="term" value="F:enzyme activator activity"/>
    <property type="evidence" value="ECO:0007669"/>
    <property type="project" value="InterPro"/>
</dbReference>
<keyword evidence="2" id="KW-0533">Nickel</keyword>
<gene>
    <name evidence="9" type="ORF">F1189_08170</name>
</gene>
<dbReference type="OrthoDB" id="9794619at2"/>
<evidence type="ECO:0000256" key="6">
    <source>
        <dbReference type="ARBA" id="ARBA00022801"/>
    </source>
</evidence>
<evidence type="ECO:0000256" key="3">
    <source>
        <dbReference type="ARBA" id="ARBA00022670"/>
    </source>
</evidence>
<keyword evidence="10" id="KW-1185">Reference proteome</keyword>
<dbReference type="Pfam" id="PF01750">
    <property type="entry name" value="HycI"/>
    <property type="match status" value="1"/>
</dbReference>
<proteinExistence type="inferred from homology"/>
<dbReference type="Proteomes" id="UP000325255">
    <property type="component" value="Unassembled WGS sequence"/>
</dbReference>
<evidence type="ECO:0000256" key="8">
    <source>
        <dbReference type="ARBA" id="ARBA00067626"/>
    </source>
</evidence>
<dbReference type="GO" id="GO:0004190">
    <property type="term" value="F:aspartic-type endopeptidase activity"/>
    <property type="evidence" value="ECO:0007669"/>
    <property type="project" value="UniProtKB-KW"/>
</dbReference>
<evidence type="ECO:0000256" key="4">
    <source>
        <dbReference type="ARBA" id="ARBA00022723"/>
    </source>
</evidence>
<dbReference type="InterPro" id="IPR000671">
    <property type="entry name" value="Peptidase_A31"/>
</dbReference>
<dbReference type="FunFam" id="3.40.50.1450:FF:000002">
    <property type="entry name" value="Hydrogenase 1 maturation protease"/>
    <property type="match status" value="1"/>
</dbReference>
<dbReference type="GO" id="GO:0046872">
    <property type="term" value="F:metal ion binding"/>
    <property type="evidence" value="ECO:0007669"/>
    <property type="project" value="UniProtKB-KW"/>
</dbReference>
<sequence>MSGGGGTLVLGVGNRLWADEGVGPYLADLLATRVRVTDGAILDGGTQGIFLLARIAEARRLLLLDAVELGLPPGEVVVVRGAGLEAFFGCRALSLHQTSLRDLLAAAGLIDCLPREVVLVGVQVADTGTWGGTLSPPVAAACPRAVAQALAILRRWGAVEDIPAEASAEDAPAG</sequence>
<evidence type="ECO:0000256" key="7">
    <source>
        <dbReference type="ARBA" id="ARBA00058324"/>
    </source>
</evidence>
<dbReference type="PRINTS" id="PR00446">
    <property type="entry name" value="HYDRGNUPTAKE"/>
</dbReference>
<dbReference type="RefSeq" id="WP_150040236.1">
    <property type="nucleotide sequence ID" value="NZ_OW485601.1"/>
</dbReference>
<dbReference type="GO" id="GO:0016485">
    <property type="term" value="P:protein processing"/>
    <property type="evidence" value="ECO:0007669"/>
    <property type="project" value="TreeGrafter"/>
</dbReference>
<dbReference type="SUPFAM" id="SSF53163">
    <property type="entry name" value="HybD-like"/>
    <property type="match status" value="1"/>
</dbReference>
<evidence type="ECO:0000313" key="10">
    <source>
        <dbReference type="Proteomes" id="UP000325255"/>
    </source>
</evidence>
<dbReference type="NCBIfam" id="TIGR00072">
    <property type="entry name" value="hydrog_prot"/>
    <property type="match status" value="1"/>
</dbReference>
<evidence type="ECO:0000313" key="9">
    <source>
        <dbReference type="EMBL" id="KAA5612703.1"/>
    </source>
</evidence>